<dbReference type="FunFam" id="3.40.50.720:FF:000121">
    <property type="entry name" value="Prostaglandin reductase 2"/>
    <property type="match status" value="1"/>
</dbReference>
<dbReference type="Pfam" id="PF16884">
    <property type="entry name" value="ADH_N_2"/>
    <property type="match status" value="1"/>
</dbReference>
<dbReference type="InterPro" id="IPR020843">
    <property type="entry name" value="ER"/>
</dbReference>
<accession>A0A1R2CME2</accession>
<keyword evidence="4" id="KW-1185">Reference proteome</keyword>
<dbReference type="InterPro" id="IPR011032">
    <property type="entry name" value="GroES-like_sf"/>
</dbReference>
<feature type="domain" description="Enoyl reductase (ER)" evidence="2">
    <location>
        <begin position="13"/>
        <end position="329"/>
    </location>
</feature>
<evidence type="ECO:0000259" key="2">
    <source>
        <dbReference type="SMART" id="SM00829"/>
    </source>
</evidence>
<evidence type="ECO:0000313" key="3">
    <source>
        <dbReference type="EMBL" id="OMJ90110.1"/>
    </source>
</evidence>
<dbReference type="OrthoDB" id="447735at2759"/>
<dbReference type="InterPro" id="IPR036291">
    <property type="entry name" value="NAD(P)-bd_dom_sf"/>
</dbReference>
<dbReference type="SUPFAM" id="SSF51735">
    <property type="entry name" value="NAD(P)-binding Rossmann-fold domains"/>
    <property type="match status" value="1"/>
</dbReference>
<protein>
    <recommendedName>
        <fullName evidence="2">Enoyl reductase (ER) domain-containing protein</fullName>
    </recommendedName>
</protein>
<dbReference type="Pfam" id="PF00107">
    <property type="entry name" value="ADH_zinc_N"/>
    <property type="match status" value="1"/>
</dbReference>
<dbReference type="InterPro" id="IPR045010">
    <property type="entry name" value="MDR_fam"/>
</dbReference>
<dbReference type="PANTHER" id="PTHR43205:SF42">
    <property type="entry name" value="ALCOHOL DEHYDROGENASE, ZINC-CONTAINING (AFU_ORTHOLOGUE AFUA_7G04530)"/>
    <property type="match status" value="1"/>
</dbReference>
<dbReference type="SMART" id="SM00829">
    <property type="entry name" value="PKS_ER"/>
    <property type="match status" value="1"/>
</dbReference>
<proteinExistence type="predicted"/>
<dbReference type="SUPFAM" id="SSF50129">
    <property type="entry name" value="GroES-like"/>
    <property type="match status" value="1"/>
</dbReference>
<dbReference type="Gene3D" id="3.40.50.720">
    <property type="entry name" value="NAD(P)-binding Rossmann-like Domain"/>
    <property type="match status" value="1"/>
</dbReference>
<organism evidence="3 4">
    <name type="scientific">Stentor coeruleus</name>
    <dbReference type="NCBI Taxonomy" id="5963"/>
    <lineage>
        <taxon>Eukaryota</taxon>
        <taxon>Sar</taxon>
        <taxon>Alveolata</taxon>
        <taxon>Ciliophora</taxon>
        <taxon>Postciliodesmatophora</taxon>
        <taxon>Heterotrichea</taxon>
        <taxon>Heterotrichida</taxon>
        <taxon>Stentoridae</taxon>
        <taxon>Stentor</taxon>
    </lineage>
</organism>
<sequence>MNKKIILVNRPRGPVKETDFKVVSELLNTVLKQGEVLVRVEWISIDPAERVWISGKTSYIPPVTIGTVVKGLGVGYVITSKSPAFKKGNYVSGFLGWQEFATVHFSQLSKLPSYENPQRYLGVLGLTGLTAYFSVTEIARPQKKEVMVVSSAAGAVGSIACQIGKMKGCKVIGICGSDDKAAWLMNTLKIDGCINFKTEKSVSQALRKLCPEGVDIYIDNVGGAILDAVLANIRKNARIVLCGAISSYDHDRAPPIHNYPVAIAMSATLEGFIVWDDYKNRFELAIKQLSRWVQEKKLIHREHVVEGLENAPKALGMVMDGRNFGKMIVRVVHEQPHL</sequence>
<gene>
    <name evidence="3" type="ORF">SteCoe_7598</name>
</gene>
<comment type="caution">
    <text evidence="3">The sequence shown here is derived from an EMBL/GenBank/DDBJ whole genome shotgun (WGS) entry which is preliminary data.</text>
</comment>
<reference evidence="3 4" key="1">
    <citation type="submission" date="2016-11" db="EMBL/GenBank/DDBJ databases">
        <title>The macronuclear genome of Stentor coeruleus: a giant cell with tiny introns.</title>
        <authorList>
            <person name="Slabodnick M."/>
            <person name="Ruby J.G."/>
            <person name="Reiff S.B."/>
            <person name="Swart E.C."/>
            <person name="Gosai S."/>
            <person name="Prabakaran S."/>
            <person name="Witkowska E."/>
            <person name="Larue G.E."/>
            <person name="Fisher S."/>
            <person name="Freeman R.M."/>
            <person name="Gunawardena J."/>
            <person name="Chu W."/>
            <person name="Stover N.A."/>
            <person name="Gregory B.D."/>
            <person name="Nowacki M."/>
            <person name="Derisi J."/>
            <person name="Roy S.W."/>
            <person name="Marshall W.F."/>
            <person name="Sood P."/>
        </authorList>
    </citation>
    <scope>NUCLEOTIDE SEQUENCE [LARGE SCALE GENOMIC DNA]</scope>
    <source>
        <strain evidence="3">WM001</strain>
    </source>
</reference>
<dbReference type="InterPro" id="IPR041694">
    <property type="entry name" value="ADH_N_2"/>
</dbReference>
<keyword evidence="1" id="KW-0560">Oxidoreductase</keyword>
<dbReference type="GO" id="GO:0016628">
    <property type="term" value="F:oxidoreductase activity, acting on the CH-CH group of donors, NAD or NADP as acceptor"/>
    <property type="evidence" value="ECO:0007669"/>
    <property type="project" value="InterPro"/>
</dbReference>
<dbReference type="InterPro" id="IPR013149">
    <property type="entry name" value="ADH-like_C"/>
</dbReference>
<dbReference type="Proteomes" id="UP000187209">
    <property type="component" value="Unassembled WGS sequence"/>
</dbReference>
<evidence type="ECO:0000313" key="4">
    <source>
        <dbReference type="Proteomes" id="UP000187209"/>
    </source>
</evidence>
<evidence type="ECO:0000256" key="1">
    <source>
        <dbReference type="ARBA" id="ARBA00023002"/>
    </source>
</evidence>
<dbReference type="CDD" id="cd05288">
    <property type="entry name" value="PGDH"/>
    <property type="match status" value="1"/>
</dbReference>
<dbReference type="Gene3D" id="3.90.180.10">
    <property type="entry name" value="Medium-chain alcohol dehydrogenases, catalytic domain"/>
    <property type="match status" value="1"/>
</dbReference>
<dbReference type="EMBL" id="MPUH01000110">
    <property type="protein sequence ID" value="OMJ90110.1"/>
    <property type="molecule type" value="Genomic_DNA"/>
</dbReference>
<name>A0A1R2CME2_9CILI</name>
<dbReference type="AlphaFoldDB" id="A0A1R2CME2"/>
<dbReference type="PANTHER" id="PTHR43205">
    <property type="entry name" value="PROSTAGLANDIN REDUCTASE"/>
    <property type="match status" value="1"/>
</dbReference>